<dbReference type="Proteomes" id="UP000220158">
    <property type="component" value="Chromosome 14"/>
</dbReference>
<accession>A0A1J1HB69</accession>
<keyword evidence="3" id="KW-1185">Reference proteome</keyword>
<dbReference type="PRINTS" id="PR01854">
    <property type="entry name" value="BR22PROTEIN"/>
</dbReference>
<protein>
    <submittedName>
        <fullName evidence="2">Uncharacterized protein</fullName>
    </submittedName>
</protein>
<dbReference type="VEuPathDB" id="PlasmoDB:PRELSG_1441000"/>
<feature type="region of interest" description="Disordered" evidence="1">
    <location>
        <begin position="91"/>
        <end position="111"/>
    </location>
</feature>
<dbReference type="KEGG" id="prel:PRELSG_1441000"/>
<gene>
    <name evidence="2" type="ORF">PRELSG_1441000</name>
</gene>
<dbReference type="AlphaFoldDB" id="A0A1J1HB69"/>
<name>A0A1J1HB69_PLARL</name>
<proteinExistence type="predicted"/>
<organism evidence="2 3">
    <name type="scientific">Plasmodium relictum</name>
    <dbReference type="NCBI Taxonomy" id="85471"/>
    <lineage>
        <taxon>Eukaryota</taxon>
        <taxon>Sar</taxon>
        <taxon>Alveolata</taxon>
        <taxon>Apicomplexa</taxon>
        <taxon>Aconoidasida</taxon>
        <taxon>Haemosporida</taxon>
        <taxon>Plasmodiidae</taxon>
        <taxon>Plasmodium</taxon>
        <taxon>Plasmodium (Haemamoeba)</taxon>
    </lineage>
</organism>
<dbReference type="InterPro" id="IPR013730">
    <property type="entry name" value="Fyv7/TAP26"/>
</dbReference>
<dbReference type="EMBL" id="LN835309">
    <property type="protein sequence ID" value="CRH02676.1"/>
    <property type="molecule type" value="Genomic_DNA"/>
</dbReference>
<sequence length="216" mass="26241">MKKKHYFKNKNYIKNKSYLRKKKKYYTDQKFLRKYKKSINKNEKKVEITESDPIKNFFFTPIKEENIRKDESEKKEKKYKAICDLNSEKNNNLNKKNVEKDNSDENYNNSLNLKESDKHCTYNNEKQNEKKKIIIGNIMKTKKKGSTYSKEINYSLIKKREKEIYLREKEAALLENEKEKRKKKLIRIQKFKKLNKKTKKGQPVMSNIIKHLLEKI</sequence>
<dbReference type="RefSeq" id="XP_028535196.1">
    <property type="nucleotide sequence ID" value="XM_028679487.1"/>
</dbReference>
<dbReference type="Pfam" id="PF08524">
    <property type="entry name" value="rRNA_processing"/>
    <property type="match status" value="1"/>
</dbReference>
<reference evidence="2 3" key="1">
    <citation type="submission" date="2015-04" db="EMBL/GenBank/DDBJ databases">
        <authorList>
            <consortium name="Pathogen Informatics"/>
        </authorList>
    </citation>
    <scope>NUCLEOTIDE SEQUENCE [LARGE SCALE GENOMIC DNA]</scope>
    <source>
        <strain evidence="2 3">SGS1</strain>
    </source>
</reference>
<dbReference type="GeneID" id="39738842"/>
<dbReference type="OMA" id="GQPIMSN"/>
<evidence type="ECO:0000256" key="1">
    <source>
        <dbReference type="SAM" id="MobiDB-lite"/>
    </source>
</evidence>
<evidence type="ECO:0000313" key="3">
    <source>
        <dbReference type="Proteomes" id="UP000220158"/>
    </source>
</evidence>
<evidence type="ECO:0000313" key="2">
    <source>
        <dbReference type="EMBL" id="CRH02676.1"/>
    </source>
</evidence>